<evidence type="ECO:0000313" key="7">
    <source>
        <dbReference type="EMBL" id="KAF2711255.1"/>
    </source>
</evidence>
<evidence type="ECO:0000256" key="2">
    <source>
        <dbReference type="ARBA" id="ARBA00007441"/>
    </source>
</evidence>
<dbReference type="SUPFAM" id="SSF53383">
    <property type="entry name" value="PLP-dependent transferases"/>
    <property type="match status" value="1"/>
</dbReference>
<dbReference type="GO" id="GO:0008483">
    <property type="term" value="F:transaminase activity"/>
    <property type="evidence" value="ECO:0007669"/>
    <property type="project" value="UniProtKB-KW"/>
</dbReference>
<reference evidence="7" key="1">
    <citation type="journal article" date="2020" name="Stud. Mycol.">
        <title>101 Dothideomycetes genomes: a test case for predicting lifestyles and emergence of pathogens.</title>
        <authorList>
            <person name="Haridas S."/>
            <person name="Albert R."/>
            <person name="Binder M."/>
            <person name="Bloem J."/>
            <person name="Labutti K."/>
            <person name="Salamov A."/>
            <person name="Andreopoulos B."/>
            <person name="Baker S."/>
            <person name="Barry K."/>
            <person name="Bills G."/>
            <person name="Bluhm B."/>
            <person name="Cannon C."/>
            <person name="Castanera R."/>
            <person name="Culley D."/>
            <person name="Daum C."/>
            <person name="Ezra D."/>
            <person name="Gonzalez J."/>
            <person name="Henrissat B."/>
            <person name="Kuo A."/>
            <person name="Liang C."/>
            <person name="Lipzen A."/>
            <person name="Lutzoni F."/>
            <person name="Magnuson J."/>
            <person name="Mondo S."/>
            <person name="Nolan M."/>
            <person name="Ohm R."/>
            <person name="Pangilinan J."/>
            <person name="Park H.-J."/>
            <person name="Ramirez L."/>
            <person name="Alfaro M."/>
            <person name="Sun H."/>
            <person name="Tritt A."/>
            <person name="Yoshinaga Y."/>
            <person name="Zwiers L.-H."/>
            <person name="Turgeon B."/>
            <person name="Goodwin S."/>
            <person name="Spatafora J."/>
            <person name="Crous P."/>
            <person name="Grigoriev I."/>
        </authorList>
    </citation>
    <scope>NUCLEOTIDE SEQUENCE</scope>
    <source>
        <strain evidence="7">CBS 279.74</strain>
    </source>
</reference>
<dbReference type="PANTHER" id="PTHR43795:SF32">
    <property type="entry name" value="AMINOTRANSFERASE GLII-RELATED"/>
    <property type="match status" value="1"/>
</dbReference>
<name>A0A6G1KFC9_9PLEO</name>
<dbReference type="GO" id="GO:0006520">
    <property type="term" value="P:amino acid metabolic process"/>
    <property type="evidence" value="ECO:0007669"/>
    <property type="project" value="TreeGrafter"/>
</dbReference>
<dbReference type="InterPro" id="IPR015422">
    <property type="entry name" value="PyrdxlP-dep_Trfase_small"/>
</dbReference>
<protein>
    <submittedName>
        <fullName evidence="7">1-aminocyclopropane-1-carboxylate synthase-like protein 1</fullName>
    </submittedName>
</protein>
<proteinExistence type="inferred from homology"/>
<dbReference type="PRINTS" id="PR00753">
    <property type="entry name" value="ACCSYNTHASE"/>
</dbReference>
<dbReference type="Pfam" id="PF00155">
    <property type="entry name" value="Aminotran_1_2"/>
    <property type="match status" value="1"/>
</dbReference>
<accession>A0A6G1KFC9</accession>
<keyword evidence="3" id="KW-0032">Aminotransferase</keyword>
<gene>
    <name evidence="7" type="ORF">K504DRAFT_465021</name>
</gene>
<dbReference type="Gene3D" id="3.90.1150.10">
    <property type="entry name" value="Aspartate Aminotransferase, domain 1"/>
    <property type="match status" value="1"/>
</dbReference>
<sequence length="451" mass="49798">MVSSICSFRNDFIIPRLLEEHDKVPRDDRDQGPVDMSTAENAFMKQKVLRTQHERPYLSLASYQLDYAEEIGGSIVIRERLSALFNEHISPDSKTSASELVLGAGAQCTLDALIEALCDPGDGVMIATPYWSGLDLSISIRNNAKVIPVNIPLEQFFDVSSVDYYERAFKSAVHPVKAVLVCNPHNPLGRCYPRATLEAIWGFSQTNELHYISDEVYALSFHGVSKPAVDTMVSAAGLHPSSGMIHVIYSLSKDFGCNGIRVGSLLSRSAKVRMCVALSTHGQISSLAIPFVDSVVLTDSMVTTLFTESRTFMEESRNLVTEFLDGRGIKFIPATAGLFVFAKLCLNSTDSERSFIMRLCKQGIVLASGTSYHCQELGWFRICFAVERSKLRAGLVRLGYVLDELDASGAGENDQLDQVEPRVRVDRKRKLVALDGCDKAKRSCVGKDLTF</sequence>
<dbReference type="EMBL" id="MU005767">
    <property type="protein sequence ID" value="KAF2711255.1"/>
    <property type="molecule type" value="Genomic_DNA"/>
</dbReference>
<comment type="similarity">
    <text evidence="2">Belongs to the class-I pyridoxal-phosphate-dependent aminotransferase family.</text>
</comment>
<dbReference type="InterPro" id="IPR050478">
    <property type="entry name" value="Ethylene_sulfur-biosynth"/>
</dbReference>
<dbReference type="AlphaFoldDB" id="A0A6G1KFC9"/>
<dbReference type="Proteomes" id="UP000799428">
    <property type="component" value="Unassembled WGS sequence"/>
</dbReference>
<comment type="cofactor">
    <cofactor evidence="1">
        <name>pyridoxal 5'-phosphate</name>
        <dbReference type="ChEBI" id="CHEBI:597326"/>
    </cofactor>
</comment>
<dbReference type="OrthoDB" id="7042322at2759"/>
<evidence type="ECO:0000256" key="5">
    <source>
        <dbReference type="ARBA" id="ARBA00022898"/>
    </source>
</evidence>
<evidence type="ECO:0000313" key="8">
    <source>
        <dbReference type="Proteomes" id="UP000799428"/>
    </source>
</evidence>
<dbReference type="InterPro" id="IPR015421">
    <property type="entry name" value="PyrdxlP-dep_Trfase_major"/>
</dbReference>
<keyword evidence="8" id="KW-1185">Reference proteome</keyword>
<dbReference type="InterPro" id="IPR015424">
    <property type="entry name" value="PyrdxlP-dep_Trfase"/>
</dbReference>
<evidence type="ECO:0000256" key="4">
    <source>
        <dbReference type="ARBA" id="ARBA00022679"/>
    </source>
</evidence>
<dbReference type="PANTHER" id="PTHR43795">
    <property type="entry name" value="BIFUNCTIONAL ASPARTATE AMINOTRANSFERASE AND GLUTAMATE/ASPARTATE-PREPHENATE AMINOTRANSFERASE-RELATED"/>
    <property type="match status" value="1"/>
</dbReference>
<feature type="domain" description="Aminotransferase class I/classII large" evidence="6">
    <location>
        <begin position="70"/>
        <end position="396"/>
    </location>
</feature>
<dbReference type="CDD" id="cd00609">
    <property type="entry name" value="AAT_like"/>
    <property type="match status" value="1"/>
</dbReference>
<dbReference type="InterPro" id="IPR004839">
    <property type="entry name" value="Aminotransferase_I/II_large"/>
</dbReference>
<keyword evidence="5" id="KW-0663">Pyridoxal phosphate</keyword>
<evidence type="ECO:0000256" key="3">
    <source>
        <dbReference type="ARBA" id="ARBA00022576"/>
    </source>
</evidence>
<organism evidence="7 8">
    <name type="scientific">Pleomassaria siparia CBS 279.74</name>
    <dbReference type="NCBI Taxonomy" id="1314801"/>
    <lineage>
        <taxon>Eukaryota</taxon>
        <taxon>Fungi</taxon>
        <taxon>Dikarya</taxon>
        <taxon>Ascomycota</taxon>
        <taxon>Pezizomycotina</taxon>
        <taxon>Dothideomycetes</taxon>
        <taxon>Pleosporomycetidae</taxon>
        <taxon>Pleosporales</taxon>
        <taxon>Pleomassariaceae</taxon>
        <taxon>Pleomassaria</taxon>
    </lineage>
</organism>
<evidence type="ECO:0000256" key="1">
    <source>
        <dbReference type="ARBA" id="ARBA00001933"/>
    </source>
</evidence>
<dbReference type="Gene3D" id="3.40.640.10">
    <property type="entry name" value="Type I PLP-dependent aspartate aminotransferase-like (Major domain)"/>
    <property type="match status" value="1"/>
</dbReference>
<dbReference type="GO" id="GO:0030170">
    <property type="term" value="F:pyridoxal phosphate binding"/>
    <property type="evidence" value="ECO:0007669"/>
    <property type="project" value="InterPro"/>
</dbReference>
<keyword evidence="4" id="KW-0808">Transferase</keyword>
<evidence type="ECO:0000259" key="6">
    <source>
        <dbReference type="Pfam" id="PF00155"/>
    </source>
</evidence>